<protein>
    <recommendedName>
        <fullName evidence="6">UvrD-like helicase ATP-binding domain-containing protein</fullName>
    </recommendedName>
</protein>
<dbReference type="PROSITE" id="PS51198">
    <property type="entry name" value="UVRD_HELICASE_ATP_BIND"/>
    <property type="match status" value="1"/>
</dbReference>
<evidence type="ECO:0000256" key="1">
    <source>
        <dbReference type="ARBA" id="ARBA00022741"/>
    </source>
</evidence>
<dbReference type="GO" id="GO:0000725">
    <property type="term" value="P:recombinational repair"/>
    <property type="evidence" value="ECO:0007669"/>
    <property type="project" value="TreeGrafter"/>
</dbReference>
<dbReference type="GO" id="GO:0005829">
    <property type="term" value="C:cytosol"/>
    <property type="evidence" value="ECO:0007669"/>
    <property type="project" value="TreeGrafter"/>
</dbReference>
<keyword evidence="3 5" id="KW-0347">Helicase</keyword>
<comment type="caution">
    <text evidence="7">The sequence shown here is derived from an EMBL/GenBank/DDBJ whole genome shotgun (WGS) entry which is preliminary data.</text>
</comment>
<dbReference type="SUPFAM" id="SSF52540">
    <property type="entry name" value="P-loop containing nucleoside triphosphate hydrolases"/>
    <property type="match status" value="1"/>
</dbReference>
<dbReference type="Proteomes" id="UP000236151">
    <property type="component" value="Unassembled WGS sequence"/>
</dbReference>
<evidence type="ECO:0000256" key="2">
    <source>
        <dbReference type="ARBA" id="ARBA00022801"/>
    </source>
</evidence>
<dbReference type="Pfam" id="PF00580">
    <property type="entry name" value="UvrD-helicase"/>
    <property type="match status" value="1"/>
</dbReference>
<evidence type="ECO:0000259" key="6">
    <source>
        <dbReference type="PROSITE" id="PS51198"/>
    </source>
</evidence>
<evidence type="ECO:0000256" key="3">
    <source>
        <dbReference type="ARBA" id="ARBA00022806"/>
    </source>
</evidence>
<dbReference type="Gene3D" id="3.40.50.300">
    <property type="entry name" value="P-loop containing nucleotide triphosphate hydrolases"/>
    <property type="match status" value="3"/>
</dbReference>
<evidence type="ECO:0000256" key="4">
    <source>
        <dbReference type="ARBA" id="ARBA00022840"/>
    </source>
</evidence>
<keyword evidence="2 5" id="KW-0378">Hydrolase</keyword>
<dbReference type="GO" id="GO:0043138">
    <property type="term" value="F:3'-5' DNA helicase activity"/>
    <property type="evidence" value="ECO:0007669"/>
    <property type="project" value="TreeGrafter"/>
</dbReference>
<dbReference type="GO" id="GO:0003677">
    <property type="term" value="F:DNA binding"/>
    <property type="evidence" value="ECO:0007669"/>
    <property type="project" value="InterPro"/>
</dbReference>
<accession>A0A2K2FAT8</accession>
<gene>
    <name evidence="7" type="ORF">CDQ84_16155</name>
</gene>
<dbReference type="AlphaFoldDB" id="A0A2K2FAT8"/>
<feature type="binding site" evidence="5">
    <location>
        <begin position="229"/>
        <end position="236"/>
    </location>
    <ligand>
        <name>ATP</name>
        <dbReference type="ChEBI" id="CHEBI:30616"/>
    </ligand>
</feature>
<dbReference type="GO" id="GO:0016787">
    <property type="term" value="F:hydrolase activity"/>
    <property type="evidence" value="ECO:0007669"/>
    <property type="project" value="UniProtKB-UniRule"/>
</dbReference>
<dbReference type="NCBIfam" id="NF041464">
    <property type="entry name" value="HelD_BACSU"/>
    <property type="match status" value="1"/>
</dbReference>
<dbReference type="KEGG" id="cthd:CDO33_02230"/>
<keyword evidence="8" id="KW-1185">Reference proteome</keyword>
<evidence type="ECO:0000313" key="7">
    <source>
        <dbReference type="EMBL" id="PNT95895.1"/>
    </source>
</evidence>
<name>A0A2K2FAT8_9CLOT</name>
<feature type="domain" description="UvrD-like helicase ATP-binding" evidence="6">
    <location>
        <begin position="208"/>
        <end position="587"/>
    </location>
</feature>
<dbReference type="GO" id="GO:0005524">
    <property type="term" value="F:ATP binding"/>
    <property type="evidence" value="ECO:0007669"/>
    <property type="project" value="UniProtKB-UniRule"/>
</dbReference>
<organism evidence="7 8">
    <name type="scientific">Clostridium thermosuccinogenes</name>
    <dbReference type="NCBI Taxonomy" id="84032"/>
    <lineage>
        <taxon>Bacteria</taxon>
        <taxon>Bacillati</taxon>
        <taxon>Bacillota</taxon>
        <taxon>Clostridia</taxon>
        <taxon>Eubacteriales</taxon>
        <taxon>Clostridiaceae</taxon>
        <taxon>Clostridium</taxon>
    </lineage>
</organism>
<dbReference type="PANTHER" id="PTHR11070:SF17">
    <property type="entry name" value="DNA HELICASE IV"/>
    <property type="match status" value="1"/>
</dbReference>
<dbReference type="InterPro" id="IPR000212">
    <property type="entry name" value="DNA_helicase_UvrD/REP"/>
</dbReference>
<sequence length="743" mass="84833">MKMHPDWEKEVERLEYVKQVILDVLNVKISKSAEYSKEMRAINKEMWEETGALNGQNSILKIPSFLQDINFLKRNIADSARNEKEIKMLERQLVSPYFCRIDFKEDGECAESFYIGIYGLRDINNDEILIYDWRAPISNMFYDFEPGPASYECPAGLIEGELLLKRQYRIDRGTLLWMFDTNVAIEDKILQDILAGSTDGRMKTIVSTIQREQNRAIRYGSKRVLAVQGAAGSGKTSIALHRAAYLLYRDRKTIKAENIRLYTPSGIFAEYISDVLPELGEDDIPCNTLTGLVQSTLGDSFKKYETYTEMMEWQLSQKSIDEKSGQLESMGFKASEIFTAMLEKYAAVFESKMIHFEDIAIGDAIIASRDELADLFYNSFSYMPVAKRLSRIETYVMTRINEYMKQRKKEKIDEFANSEEYMDESEIKARSRIAVKRESETAIEKVKNMISIDIVRLYQRLFKDDEIWRLCGGPSSEKIRKRTVEALDNAILLYEDQSPILYLMALLGMLDADKDAKHVMIDEAQDYSYITYKLFSRFYPNCGITLLGDASQNINSAFGIGNLKLAGELLDPDSLEYTELSKCYRSTIEIMEFASQILPTKAIPYGRHGKKPEVMTSPTVDGVCGLVTDCIGNAKKDGYSSIAIICRNLGSCQRVYRHLKTIMPVHIIENENDQIEKGVVVIPSYLAKGLEFDVAVAVILSEDEYLHEENQLFYTVCTRALHRLDVCSIDGAGILKKIESKHD</sequence>
<reference evidence="7 8" key="1">
    <citation type="submission" date="2017-06" db="EMBL/GenBank/DDBJ databases">
        <title>Investigating the central metabolism of Clostridium thermosuccinogenes.</title>
        <authorList>
            <person name="Koendjbiharie J.G."/>
            <person name="van Kranenburg R."/>
        </authorList>
    </citation>
    <scope>NUCLEOTIDE SEQUENCE [LARGE SCALE GENOMIC DNA]</scope>
    <source>
        <strain evidence="7 8">DSM 5806</strain>
    </source>
</reference>
<proteinExistence type="predicted"/>
<dbReference type="InterPro" id="IPR048228">
    <property type="entry name" value="HelD_bacillota"/>
</dbReference>
<dbReference type="InterPro" id="IPR027417">
    <property type="entry name" value="P-loop_NTPase"/>
</dbReference>
<keyword evidence="4 5" id="KW-0067">ATP-binding</keyword>
<evidence type="ECO:0000256" key="5">
    <source>
        <dbReference type="PROSITE-ProRule" id="PRU00560"/>
    </source>
</evidence>
<dbReference type="EMBL" id="NIOJ01000057">
    <property type="protein sequence ID" value="PNT95895.1"/>
    <property type="molecule type" value="Genomic_DNA"/>
</dbReference>
<dbReference type="InterPro" id="IPR014016">
    <property type="entry name" value="UvrD-like_ATP-bd"/>
</dbReference>
<keyword evidence="1 5" id="KW-0547">Nucleotide-binding</keyword>
<evidence type="ECO:0000313" key="8">
    <source>
        <dbReference type="Proteomes" id="UP000236151"/>
    </source>
</evidence>
<dbReference type="PANTHER" id="PTHR11070">
    <property type="entry name" value="UVRD / RECB / PCRA DNA HELICASE FAMILY MEMBER"/>
    <property type="match status" value="1"/>
</dbReference>